<dbReference type="PANTHER" id="PTHR36445">
    <property type="entry name" value="GTP CYCLOHYDROLASE MPTA"/>
    <property type="match status" value="1"/>
</dbReference>
<dbReference type="EC" id="3.5.4.16" evidence="2"/>
<dbReference type="EMBL" id="CP138203">
    <property type="protein sequence ID" value="WPC72776.1"/>
    <property type="molecule type" value="Genomic_DNA"/>
</dbReference>
<dbReference type="Gene3D" id="3.10.270.10">
    <property type="entry name" value="Urate Oxidase"/>
    <property type="match status" value="1"/>
</dbReference>
<dbReference type="InterPro" id="IPR022838">
    <property type="entry name" value="GTP_cyclohydrolase_FolE2"/>
</dbReference>
<dbReference type="RefSeq" id="WP_261892499.1">
    <property type="nucleotide sequence ID" value="NZ_AP024895.1"/>
</dbReference>
<proteinExistence type="inferred from homology"/>
<accession>A0ABZ0Q8M1</accession>
<evidence type="ECO:0000256" key="2">
    <source>
        <dbReference type="HAMAP-Rule" id="MF_01527"/>
    </source>
</evidence>
<dbReference type="NCBIfam" id="NF010200">
    <property type="entry name" value="PRK13674.1-1"/>
    <property type="match status" value="1"/>
</dbReference>
<keyword evidence="4" id="KW-1185">Reference proteome</keyword>
<sequence length="308" mass="34504">MNKTLTLPDVVLTDTASHPAAIEWVGMSGIAVPFYLPISSVDSTLVTAKADLYVSLDKAEAKGIHMSRLYLGLYNQLAQAHLSSSLISQFLSEMVESQNDISQNATLTLSFELPLHKKALLSHRSGYQSYQIHLTFTKLGDRTFSEVHISIPYSSTCPCSASLSRQLLAKAIDRQFDAASIDKEQLLEWIESAQGSIATPHSQRSFADIKMKWAGCHYSDIAALIQHFEAVLATPVQTSVKREDEQEFARLNAENLMFCEDAARKLKQALHSMSDLEDYWFKVDHQESLHAHNAVAIDHKYPAQHYHR</sequence>
<dbReference type="PANTHER" id="PTHR36445:SF1">
    <property type="entry name" value="GTP CYCLOHYDROLASE MPTA"/>
    <property type="match status" value="1"/>
</dbReference>
<evidence type="ECO:0000256" key="1">
    <source>
        <dbReference type="ARBA" id="ARBA00022801"/>
    </source>
</evidence>
<comment type="pathway">
    <text evidence="2">Cofactor biosynthesis; 7,8-dihydroneopterin triphosphate biosynthesis; 7,8-dihydroneopterin triphosphate from GTP: step 1/1.</text>
</comment>
<organism evidence="3 4">
    <name type="scientific">Vibrio porteresiae DSM 19223</name>
    <dbReference type="NCBI Taxonomy" id="1123496"/>
    <lineage>
        <taxon>Bacteria</taxon>
        <taxon>Pseudomonadati</taxon>
        <taxon>Pseudomonadota</taxon>
        <taxon>Gammaproteobacteria</taxon>
        <taxon>Vibrionales</taxon>
        <taxon>Vibrionaceae</taxon>
        <taxon>Vibrio</taxon>
    </lineage>
</organism>
<dbReference type="GO" id="GO:0003934">
    <property type="term" value="F:GTP cyclohydrolase I activity"/>
    <property type="evidence" value="ECO:0007669"/>
    <property type="project" value="UniProtKB-EC"/>
</dbReference>
<keyword evidence="1 2" id="KW-0378">Hydrolase</keyword>
<reference evidence="3 4" key="1">
    <citation type="submission" date="2023-11" db="EMBL/GenBank/DDBJ databases">
        <title>Plant-associative lifestyle of Vibrio porteresiae and its evolutionary dynamics.</title>
        <authorList>
            <person name="Rameshkumar N."/>
            <person name="Kirti K."/>
        </authorList>
    </citation>
    <scope>NUCLEOTIDE SEQUENCE [LARGE SCALE GENOMIC DNA]</scope>
    <source>
        <strain evidence="3 4">MSSRF30</strain>
    </source>
</reference>
<protein>
    <recommendedName>
        <fullName evidence="2">GTP cyclohydrolase FolE2</fullName>
        <ecNumber evidence="2">3.5.4.16</ecNumber>
    </recommendedName>
</protein>
<dbReference type="HAMAP" id="MF_01527_B">
    <property type="entry name" value="GTP_cyclohydrol_B"/>
    <property type="match status" value="1"/>
</dbReference>
<comment type="catalytic activity">
    <reaction evidence="2">
        <text>GTP + H2O = 7,8-dihydroneopterin 3'-triphosphate + formate + H(+)</text>
        <dbReference type="Rhea" id="RHEA:17473"/>
        <dbReference type="ChEBI" id="CHEBI:15377"/>
        <dbReference type="ChEBI" id="CHEBI:15378"/>
        <dbReference type="ChEBI" id="CHEBI:15740"/>
        <dbReference type="ChEBI" id="CHEBI:37565"/>
        <dbReference type="ChEBI" id="CHEBI:58462"/>
        <dbReference type="EC" id="3.5.4.16"/>
    </reaction>
</comment>
<dbReference type="Pfam" id="PF02649">
    <property type="entry name" value="GCHY-1"/>
    <property type="match status" value="1"/>
</dbReference>
<feature type="site" description="May be catalytically important" evidence="2">
    <location>
        <position position="157"/>
    </location>
</feature>
<dbReference type="InterPro" id="IPR003801">
    <property type="entry name" value="GTP_cyclohydrolase_FolE2/MptA"/>
</dbReference>
<gene>
    <name evidence="2 3" type="primary">folE2</name>
    <name evidence="3" type="ORF">R8Z52_11630</name>
</gene>
<comment type="similarity">
    <text evidence="2">Belongs to the GTP cyclohydrolase IV family.</text>
</comment>
<name>A0ABZ0Q8M1_9VIBR</name>
<comment type="function">
    <text evidence="2">Converts GTP to 7,8-dihydroneopterin triphosphate.</text>
</comment>
<evidence type="ECO:0000313" key="3">
    <source>
        <dbReference type="EMBL" id="WPC72776.1"/>
    </source>
</evidence>
<evidence type="ECO:0000313" key="4">
    <source>
        <dbReference type="Proteomes" id="UP001304071"/>
    </source>
</evidence>
<dbReference type="Proteomes" id="UP001304071">
    <property type="component" value="Chromosome 1"/>
</dbReference>